<name>A0A8R7VJS6_TRIUA</name>
<dbReference type="PANTHER" id="PTHR31973:SF191">
    <property type="entry name" value="OS05G0489400 PROTEIN"/>
    <property type="match status" value="1"/>
</dbReference>
<dbReference type="Pfam" id="PF26130">
    <property type="entry name" value="PB1-like"/>
    <property type="match status" value="1"/>
</dbReference>
<evidence type="ECO:0000313" key="5">
    <source>
        <dbReference type="Proteomes" id="UP000015106"/>
    </source>
</evidence>
<sequence>MVPVRRHDKGPVPKYAHETDHFTAEFVHGGFFMGIGGNRSYVNGRKVCYDYCEADMTCMAMFDELIETLGYERKASINTYLLLPGMQINEDGLRLLSKDSDTTCIRAMVREGHRFLMFYLEHGDNITTETWDIVIANPTPQLHDVIRPMKCNREQEHESVLEQSNVPYSHVDEGTKEGTSTCRVRGKTEKEDDAGSDDESSDSDYAPSLVDSDYDLEDGDEDLFIHRKQNGAEKEWKGKGKEVVEDDISEDDRLDLPDSDEEDMKFNFKYFTEADMNEPKFHLGQVFSSIDQLRKAIREYSCKERLNITFPKNDKTRLGAKCNDGCPWYLYASYDNRTQSIMIKTFIDEHTCCKKWQVKAFTARYIAHKYVEKIRADEKMTLKGLGSLVQQEWNMKVKRGKLGRARKIAHNIIYGDEIAQYNKLWDYGHELRRSNLVIGIYG</sequence>
<dbReference type="AlphaFoldDB" id="A0A8R7VJS6"/>
<dbReference type="EnsemblPlants" id="TuG1812S0002533700.01.T01">
    <property type="protein sequence ID" value="TuG1812S0002533700.01.T01"/>
    <property type="gene ID" value="TuG1812S0002533700.01"/>
</dbReference>
<dbReference type="Proteomes" id="UP000015106">
    <property type="component" value="Unassembled WGS sequence"/>
</dbReference>
<dbReference type="Pfam" id="PF03108">
    <property type="entry name" value="DBD_Tnp_Mut"/>
    <property type="match status" value="1"/>
</dbReference>
<evidence type="ECO:0000313" key="4">
    <source>
        <dbReference type="EnsemblPlants" id="TuG1812S0002533700.01.T01"/>
    </source>
</evidence>
<dbReference type="InterPro" id="IPR058594">
    <property type="entry name" value="PB1-like_dom_pln"/>
</dbReference>
<evidence type="ECO:0000259" key="3">
    <source>
        <dbReference type="Pfam" id="PF26130"/>
    </source>
</evidence>
<organism evidence="4 5">
    <name type="scientific">Triticum urartu</name>
    <name type="common">Red wild einkorn</name>
    <name type="synonym">Crithodium urartu</name>
    <dbReference type="NCBI Taxonomy" id="4572"/>
    <lineage>
        <taxon>Eukaryota</taxon>
        <taxon>Viridiplantae</taxon>
        <taxon>Streptophyta</taxon>
        <taxon>Embryophyta</taxon>
        <taxon>Tracheophyta</taxon>
        <taxon>Spermatophyta</taxon>
        <taxon>Magnoliopsida</taxon>
        <taxon>Liliopsida</taxon>
        <taxon>Poales</taxon>
        <taxon>Poaceae</taxon>
        <taxon>BOP clade</taxon>
        <taxon>Pooideae</taxon>
        <taxon>Triticodae</taxon>
        <taxon>Triticeae</taxon>
        <taxon>Triticinae</taxon>
        <taxon>Triticum</taxon>
    </lineage>
</organism>
<evidence type="ECO:0008006" key="6">
    <source>
        <dbReference type="Google" id="ProtNLM"/>
    </source>
</evidence>
<keyword evidence="5" id="KW-1185">Reference proteome</keyword>
<feature type="domain" description="Transposase MuDR plant" evidence="2">
    <location>
        <begin position="280"/>
        <end position="343"/>
    </location>
</feature>
<dbReference type="PANTHER" id="PTHR31973">
    <property type="entry name" value="POLYPROTEIN, PUTATIVE-RELATED"/>
    <property type="match status" value="1"/>
</dbReference>
<feature type="domain" description="PB1-like" evidence="3">
    <location>
        <begin position="19"/>
        <end position="122"/>
    </location>
</feature>
<feature type="region of interest" description="Disordered" evidence="1">
    <location>
        <begin position="153"/>
        <end position="215"/>
    </location>
</feature>
<evidence type="ECO:0000256" key="1">
    <source>
        <dbReference type="SAM" id="MobiDB-lite"/>
    </source>
</evidence>
<protein>
    <recommendedName>
        <fullName evidence="6">Transposase MuDR plant domain-containing protein</fullName>
    </recommendedName>
</protein>
<feature type="compositionally biased region" description="Acidic residues" evidence="1">
    <location>
        <begin position="191"/>
        <end position="202"/>
    </location>
</feature>
<dbReference type="Gramene" id="TuG1812S0002533700.01.T01">
    <property type="protein sequence ID" value="TuG1812S0002533700.01.T01"/>
    <property type="gene ID" value="TuG1812S0002533700.01"/>
</dbReference>
<accession>A0A8R7VJS6</accession>
<proteinExistence type="predicted"/>
<reference evidence="4" key="2">
    <citation type="submission" date="2022-06" db="UniProtKB">
        <authorList>
            <consortium name="EnsemblPlants"/>
        </authorList>
    </citation>
    <scope>IDENTIFICATION</scope>
</reference>
<evidence type="ECO:0000259" key="2">
    <source>
        <dbReference type="Pfam" id="PF03108"/>
    </source>
</evidence>
<reference evidence="5" key="1">
    <citation type="journal article" date="2013" name="Nature">
        <title>Draft genome of the wheat A-genome progenitor Triticum urartu.</title>
        <authorList>
            <person name="Ling H.Q."/>
            <person name="Zhao S."/>
            <person name="Liu D."/>
            <person name="Wang J."/>
            <person name="Sun H."/>
            <person name="Zhang C."/>
            <person name="Fan H."/>
            <person name="Li D."/>
            <person name="Dong L."/>
            <person name="Tao Y."/>
            <person name="Gao C."/>
            <person name="Wu H."/>
            <person name="Li Y."/>
            <person name="Cui Y."/>
            <person name="Guo X."/>
            <person name="Zheng S."/>
            <person name="Wang B."/>
            <person name="Yu K."/>
            <person name="Liang Q."/>
            <person name="Yang W."/>
            <person name="Lou X."/>
            <person name="Chen J."/>
            <person name="Feng M."/>
            <person name="Jian J."/>
            <person name="Zhang X."/>
            <person name="Luo G."/>
            <person name="Jiang Y."/>
            <person name="Liu J."/>
            <person name="Wang Z."/>
            <person name="Sha Y."/>
            <person name="Zhang B."/>
            <person name="Wu H."/>
            <person name="Tang D."/>
            <person name="Shen Q."/>
            <person name="Xue P."/>
            <person name="Zou S."/>
            <person name="Wang X."/>
            <person name="Liu X."/>
            <person name="Wang F."/>
            <person name="Yang Y."/>
            <person name="An X."/>
            <person name="Dong Z."/>
            <person name="Zhang K."/>
            <person name="Zhang X."/>
            <person name="Luo M.C."/>
            <person name="Dvorak J."/>
            <person name="Tong Y."/>
            <person name="Wang J."/>
            <person name="Yang H."/>
            <person name="Li Z."/>
            <person name="Wang D."/>
            <person name="Zhang A."/>
            <person name="Wang J."/>
        </authorList>
    </citation>
    <scope>NUCLEOTIDE SEQUENCE</scope>
    <source>
        <strain evidence="5">cv. G1812</strain>
    </source>
</reference>
<dbReference type="InterPro" id="IPR004332">
    <property type="entry name" value="Transposase_MuDR"/>
</dbReference>